<name>A0A936NC39_9ACTN</name>
<dbReference type="InterPro" id="IPR013830">
    <property type="entry name" value="SGNH_hydro"/>
</dbReference>
<dbReference type="SUPFAM" id="SSF52266">
    <property type="entry name" value="SGNH hydrolase"/>
    <property type="match status" value="1"/>
</dbReference>
<evidence type="ECO:0000256" key="1">
    <source>
        <dbReference type="SAM" id="SignalP"/>
    </source>
</evidence>
<evidence type="ECO:0000313" key="4">
    <source>
        <dbReference type="Proteomes" id="UP000727993"/>
    </source>
</evidence>
<dbReference type="Pfam" id="PF13472">
    <property type="entry name" value="Lipase_GDSL_2"/>
    <property type="match status" value="1"/>
</dbReference>
<feature type="signal peptide" evidence="1">
    <location>
        <begin position="1"/>
        <end position="22"/>
    </location>
</feature>
<dbReference type="GO" id="GO:0016787">
    <property type="term" value="F:hydrolase activity"/>
    <property type="evidence" value="ECO:0007669"/>
    <property type="project" value="UniProtKB-KW"/>
</dbReference>
<accession>A0A936NC39</accession>
<keyword evidence="1" id="KW-0732">Signal</keyword>
<proteinExistence type="predicted"/>
<sequence length="208" mass="21555">MRRTALLFTAITVLLIAPGCLPAPTGPATLIIGDSNTIGTAWGRPASWAEQLSCSPDVWAWGGTGITRSGYTGGGPITLTADLDTIMNGRTGDHVAVMLGTNDALGRTSLPTVAQLNTLTDRIIATGAASVRWITIPPLRADVSATTRARRDTLNTRITQTANHLDSSGAFGGAATLPPNMAADSLHLNQNGHATLGYHMAVNTNLCG</sequence>
<dbReference type="AlphaFoldDB" id="A0A936NC39"/>
<protein>
    <submittedName>
        <fullName evidence="3">SGNH/GDSL hydrolase family protein</fullName>
    </submittedName>
</protein>
<comment type="caution">
    <text evidence="3">The sequence shown here is derived from an EMBL/GenBank/DDBJ whole genome shotgun (WGS) entry which is preliminary data.</text>
</comment>
<feature type="domain" description="SGNH hydrolase-type esterase" evidence="2">
    <location>
        <begin position="32"/>
        <end position="194"/>
    </location>
</feature>
<reference evidence="3 4" key="1">
    <citation type="submission" date="2020-10" db="EMBL/GenBank/DDBJ databases">
        <title>Connecting structure to function with the recovery of over 1000 high-quality activated sludge metagenome-assembled genomes encoding full-length rRNA genes using long-read sequencing.</title>
        <authorList>
            <person name="Singleton C.M."/>
            <person name="Petriglieri F."/>
            <person name="Kristensen J.M."/>
            <person name="Kirkegaard R.H."/>
            <person name="Michaelsen T.Y."/>
            <person name="Andersen M.H."/>
            <person name="Karst S.M."/>
            <person name="Dueholm M.S."/>
            <person name="Nielsen P.H."/>
            <person name="Albertsen M."/>
        </authorList>
    </citation>
    <scope>NUCLEOTIDE SEQUENCE [LARGE SCALE GENOMIC DNA]</scope>
    <source>
        <strain evidence="3">Lyne_18-Q3-R50-59_MAXAC.006</strain>
    </source>
</reference>
<dbReference type="EMBL" id="JADJZA010000005">
    <property type="protein sequence ID" value="MBK9296708.1"/>
    <property type="molecule type" value="Genomic_DNA"/>
</dbReference>
<dbReference type="CDD" id="cd00229">
    <property type="entry name" value="SGNH_hydrolase"/>
    <property type="match status" value="1"/>
</dbReference>
<organism evidence="3 4">
    <name type="scientific">Candidatus Neomicrothrix subdominans</name>
    <dbReference type="NCBI Taxonomy" id="2954438"/>
    <lineage>
        <taxon>Bacteria</taxon>
        <taxon>Bacillati</taxon>
        <taxon>Actinomycetota</taxon>
        <taxon>Acidimicrobiia</taxon>
        <taxon>Acidimicrobiales</taxon>
        <taxon>Microthrixaceae</taxon>
        <taxon>Candidatus Neomicrothrix</taxon>
    </lineage>
</organism>
<gene>
    <name evidence="3" type="ORF">IPN02_07675</name>
</gene>
<evidence type="ECO:0000313" key="3">
    <source>
        <dbReference type="EMBL" id="MBK9296708.1"/>
    </source>
</evidence>
<dbReference type="InterPro" id="IPR036514">
    <property type="entry name" value="SGNH_hydro_sf"/>
</dbReference>
<dbReference type="Gene3D" id="3.40.50.1110">
    <property type="entry name" value="SGNH hydrolase"/>
    <property type="match status" value="1"/>
</dbReference>
<feature type="chain" id="PRO_5037828983" evidence="1">
    <location>
        <begin position="23"/>
        <end position="208"/>
    </location>
</feature>
<dbReference type="Proteomes" id="UP000727993">
    <property type="component" value="Unassembled WGS sequence"/>
</dbReference>
<evidence type="ECO:0000259" key="2">
    <source>
        <dbReference type="Pfam" id="PF13472"/>
    </source>
</evidence>
<keyword evidence="3" id="KW-0378">Hydrolase</keyword>